<accession>A0A427Y230</accession>
<dbReference type="STRING" id="1890683.A0A427Y230"/>
<dbReference type="InterPro" id="IPR006751">
    <property type="entry name" value="TAFII55_prot_cons_reg"/>
</dbReference>
<dbReference type="PANTHER" id="PTHR12228:SF0">
    <property type="entry name" value="TATA-BOX BINDING PROTEIN ASSOCIATED FACTOR 7"/>
    <property type="match status" value="1"/>
</dbReference>
<feature type="region of interest" description="Disordered" evidence="6">
    <location>
        <begin position="519"/>
        <end position="702"/>
    </location>
</feature>
<dbReference type="EMBL" id="RSCD01000021">
    <property type="protein sequence ID" value="RSH85194.1"/>
    <property type="molecule type" value="Genomic_DNA"/>
</dbReference>
<feature type="compositionally biased region" description="Acidic residues" evidence="6">
    <location>
        <begin position="670"/>
        <end position="693"/>
    </location>
</feature>
<reference evidence="8 9" key="1">
    <citation type="submission" date="2018-11" db="EMBL/GenBank/DDBJ databases">
        <title>Genome sequence of Saitozyma podzolica DSM 27192.</title>
        <authorList>
            <person name="Aliyu H."/>
            <person name="Gorte O."/>
            <person name="Ochsenreither K."/>
        </authorList>
    </citation>
    <scope>NUCLEOTIDE SEQUENCE [LARGE SCALE GENOMIC DNA]</scope>
    <source>
        <strain evidence="8 9">DSM 27192</strain>
    </source>
</reference>
<feature type="compositionally biased region" description="Acidic residues" evidence="6">
    <location>
        <begin position="611"/>
        <end position="660"/>
    </location>
</feature>
<feature type="compositionally biased region" description="Acidic residues" evidence="6">
    <location>
        <begin position="585"/>
        <end position="601"/>
    </location>
</feature>
<dbReference type="Pfam" id="PF04658">
    <property type="entry name" value="TAFII55_N"/>
    <property type="match status" value="1"/>
</dbReference>
<dbReference type="InterPro" id="IPR037817">
    <property type="entry name" value="TAF7"/>
</dbReference>
<proteinExistence type="inferred from homology"/>
<evidence type="ECO:0000256" key="6">
    <source>
        <dbReference type="SAM" id="MobiDB-lite"/>
    </source>
</evidence>
<keyword evidence="4" id="KW-0804">Transcription</keyword>
<feature type="region of interest" description="Disordered" evidence="6">
    <location>
        <begin position="327"/>
        <end position="464"/>
    </location>
</feature>
<protein>
    <recommendedName>
        <fullName evidence="7">TAFII55 protein conserved region domain-containing protein</fullName>
    </recommendedName>
</protein>
<dbReference type="PANTHER" id="PTHR12228">
    <property type="entry name" value="TRANSCRIPTION INITIATION FACTOR TFIID 55 KD SUBUNIT-RELATED"/>
    <property type="match status" value="1"/>
</dbReference>
<dbReference type="AlphaFoldDB" id="A0A427Y230"/>
<evidence type="ECO:0000256" key="4">
    <source>
        <dbReference type="ARBA" id="ARBA00023163"/>
    </source>
</evidence>
<gene>
    <name evidence="8" type="ORF">EHS25_005001</name>
</gene>
<dbReference type="CDD" id="cd08047">
    <property type="entry name" value="TAF7"/>
    <property type="match status" value="1"/>
</dbReference>
<name>A0A427Y230_9TREE</name>
<keyword evidence="5" id="KW-0539">Nucleus</keyword>
<evidence type="ECO:0000259" key="7">
    <source>
        <dbReference type="SMART" id="SM01370"/>
    </source>
</evidence>
<feature type="region of interest" description="Disordered" evidence="6">
    <location>
        <begin position="1"/>
        <end position="47"/>
    </location>
</feature>
<dbReference type="OrthoDB" id="153872at2759"/>
<evidence type="ECO:0000256" key="3">
    <source>
        <dbReference type="ARBA" id="ARBA00023015"/>
    </source>
</evidence>
<evidence type="ECO:0000256" key="2">
    <source>
        <dbReference type="ARBA" id="ARBA00009368"/>
    </source>
</evidence>
<feature type="compositionally biased region" description="Acidic residues" evidence="6">
    <location>
        <begin position="558"/>
        <end position="571"/>
    </location>
</feature>
<evidence type="ECO:0000256" key="1">
    <source>
        <dbReference type="ARBA" id="ARBA00004123"/>
    </source>
</evidence>
<dbReference type="GO" id="GO:0016251">
    <property type="term" value="F:RNA polymerase II general transcription initiation factor activity"/>
    <property type="evidence" value="ECO:0007669"/>
    <property type="project" value="TreeGrafter"/>
</dbReference>
<keyword evidence="9" id="KW-1185">Reference proteome</keyword>
<feature type="compositionally biased region" description="Acidic residues" evidence="6">
    <location>
        <begin position="441"/>
        <end position="458"/>
    </location>
</feature>
<evidence type="ECO:0000256" key="5">
    <source>
        <dbReference type="ARBA" id="ARBA00023242"/>
    </source>
</evidence>
<dbReference type="GO" id="GO:0005669">
    <property type="term" value="C:transcription factor TFIID complex"/>
    <property type="evidence" value="ECO:0007669"/>
    <property type="project" value="InterPro"/>
</dbReference>
<feature type="compositionally biased region" description="Low complexity" evidence="6">
    <location>
        <begin position="417"/>
        <end position="426"/>
    </location>
</feature>
<dbReference type="Proteomes" id="UP000279259">
    <property type="component" value="Unassembled WGS sequence"/>
</dbReference>
<feature type="domain" description="TAFII55 protein conserved region" evidence="7">
    <location>
        <begin position="160"/>
        <end position="317"/>
    </location>
</feature>
<comment type="subcellular location">
    <subcellularLocation>
        <location evidence="1">Nucleus</location>
    </subcellularLocation>
</comment>
<feature type="compositionally biased region" description="Low complexity" evidence="6">
    <location>
        <begin position="34"/>
        <end position="46"/>
    </location>
</feature>
<sequence>MGPITFSFGGSSLAGPSSAPYQAPTSSNPPPAPDSSSVMLNSPNSSHQPLYQAGGAYFSSAASPPLPCLFPDLVLGEDEGGDEDAVAELVSGEGVVVGAVEAGVEAAAAAGEMAPASKVQKLKLSFKTGGAAEAAGGRMMSFLGEYDRELDDNPDEPLAFEEQFILRVPREVADGKGEGTGTGLREMIKGKGKGLEGVEFKFLDSRRAAFKINGVTYSAKLVDLPNIIEAQKTDDNRHLFKIADISQMLVVDQPVSSEAAIPPASTNPDDYIWPHGLTPPMRHVRKRRFRKRMSRRTIEVVEEQVEELLMRDEEADEMTYDMIDMHPDPDVPDSYYIDYDPNAPWQNGGPEDGSEFGGSEMYEDPGSVLPPGTDDWGEEGGDYQGDPGEEGGEGDEEEGEEEEGEEEEGDGFDEELAAALMEQMEAGSEDRSGSEDGLSGMEDEGEDEDEESEDDEETVEKKAKIRQFTSEIKALETAIEKKRAGFTGGNPIMMKRFEETIAGMQADVQTKVSARQVLIDELEAAKPKPPPQTSAEPGKASAPASGLPSNAETPLQDVDMEDADAEGEDEGLTPAAARPDGESPAFEEEDEEDLFGDEGTEDGTAAGTGDEGGDGIDDGEGEEDAEGEEEDGGEEGEDASGDEEGGDDDADGEGEGDEEGVGAAAREQGGDGEEYDGDGDEGVGMGDEEEDEMAAMLRAELGDLVTDSSPAAMSVGTPGAEAQAQADAYNALNNFAMAGGMEALPFEPASSPAYREYSGVEGGVGMRRLAEGVEEDDDSSDESDD</sequence>
<feature type="compositionally biased region" description="Acidic residues" evidence="6">
    <location>
        <begin position="375"/>
        <end position="416"/>
    </location>
</feature>
<dbReference type="GO" id="GO:0051123">
    <property type="term" value="P:RNA polymerase II preinitiation complex assembly"/>
    <property type="evidence" value="ECO:0007669"/>
    <property type="project" value="TreeGrafter"/>
</dbReference>
<feature type="compositionally biased region" description="Low complexity" evidence="6">
    <location>
        <begin position="1"/>
        <end position="26"/>
    </location>
</feature>
<comment type="similarity">
    <text evidence="2">Belongs to the TAF7 family.</text>
</comment>
<evidence type="ECO:0000313" key="8">
    <source>
        <dbReference type="EMBL" id="RSH85194.1"/>
    </source>
</evidence>
<evidence type="ECO:0000313" key="9">
    <source>
        <dbReference type="Proteomes" id="UP000279259"/>
    </source>
</evidence>
<keyword evidence="3" id="KW-0805">Transcription regulation</keyword>
<organism evidence="8 9">
    <name type="scientific">Saitozyma podzolica</name>
    <dbReference type="NCBI Taxonomy" id="1890683"/>
    <lineage>
        <taxon>Eukaryota</taxon>
        <taxon>Fungi</taxon>
        <taxon>Dikarya</taxon>
        <taxon>Basidiomycota</taxon>
        <taxon>Agaricomycotina</taxon>
        <taxon>Tremellomycetes</taxon>
        <taxon>Tremellales</taxon>
        <taxon>Trimorphomycetaceae</taxon>
        <taxon>Saitozyma</taxon>
    </lineage>
</organism>
<comment type="caution">
    <text evidence="8">The sequence shown here is derived from an EMBL/GenBank/DDBJ whole genome shotgun (WGS) entry which is preliminary data.</text>
</comment>
<dbReference type="SMART" id="SM01370">
    <property type="entry name" value="TAFII55_N"/>
    <property type="match status" value="1"/>
</dbReference>